<dbReference type="AlphaFoldDB" id="Q1N1S8"/>
<dbReference type="EMBL" id="AAQH01000009">
    <property type="protein sequence ID" value="EAT12203.1"/>
    <property type="molecule type" value="Genomic_DNA"/>
</dbReference>
<gene>
    <name evidence="6" type="ORF">RED65_04235</name>
</gene>
<evidence type="ECO:0000256" key="2">
    <source>
        <dbReference type="ARBA" id="ARBA00022692"/>
    </source>
</evidence>
<feature type="transmembrane region" description="Helical" evidence="5">
    <location>
        <begin position="6"/>
        <end position="28"/>
    </location>
</feature>
<dbReference type="HOGENOM" id="CLU_129387_1_0_6"/>
<keyword evidence="3 5" id="KW-1133">Transmembrane helix</keyword>
<dbReference type="RefSeq" id="WP_007016299.1">
    <property type="nucleotide sequence ID" value="NZ_AAQH01000009.1"/>
</dbReference>
<dbReference type="Gene3D" id="1.20.120.550">
    <property type="entry name" value="Membrane associated eicosanoid/glutathione metabolism-like domain"/>
    <property type="match status" value="1"/>
</dbReference>
<evidence type="ECO:0000313" key="7">
    <source>
        <dbReference type="Proteomes" id="UP000004263"/>
    </source>
</evidence>
<evidence type="ECO:0008006" key="8">
    <source>
        <dbReference type="Google" id="ProtNLM"/>
    </source>
</evidence>
<comment type="subcellular location">
    <subcellularLocation>
        <location evidence="1">Membrane</location>
    </subcellularLocation>
</comment>
<dbReference type="OrthoDB" id="328594at2"/>
<evidence type="ECO:0000313" key="6">
    <source>
        <dbReference type="EMBL" id="EAT12203.1"/>
    </source>
</evidence>
<name>Q1N1S8_9GAMM</name>
<dbReference type="GO" id="GO:0016020">
    <property type="term" value="C:membrane"/>
    <property type="evidence" value="ECO:0007669"/>
    <property type="project" value="UniProtKB-SubCell"/>
</dbReference>
<organism evidence="6 7">
    <name type="scientific">Bermanella marisrubri</name>
    <dbReference type="NCBI Taxonomy" id="207949"/>
    <lineage>
        <taxon>Bacteria</taxon>
        <taxon>Pseudomonadati</taxon>
        <taxon>Pseudomonadota</taxon>
        <taxon>Gammaproteobacteria</taxon>
        <taxon>Oceanospirillales</taxon>
        <taxon>Oceanospirillaceae</taxon>
        <taxon>Bermanella</taxon>
    </lineage>
</organism>
<feature type="transmembrane region" description="Helical" evidence="5">
    <location>
        <begin position="113"/>
        <end position="134"/>
    </location>
</feature>
<dbReference type="Pfam" id="PF01124">
    <property type="entry name" value="MAPEG"/>
    <property type="match status" value="1"/>
</dbReference>
<evidence type="ECO:0000256" key="5">
    <source>
        <dbReference type="SAM" id="Phobius"/>
    </source>
</evidence>
<keyword evidence="4 5" id="KW-0472">Membrane</keyword>
<accession>Q1N1S8</accession>
<reference evidence="6 7" key="1">
    <citation type="submission" date="2006-03" db="EMBL/GenBank/DDBJ databases">
        <authorList>
            <person name="Pinhassi J."/>
            <person name="Pedros-Alio C."/>
            <person name="Ferriera S."/>
            <person name="Johnson J."/>
            <person name="Kravitz S."/>
            <person name="Halpern A."/>
            <person name="Remington K."/>
            <person name="Beeson K."/>
            <person name="Tran B."/>
            <person name="Rogers Y.-H."/>
            <person name="Friedman R."/>
            <person name="Venter J.C."/>
        </authorList>
    </citation>
    <scope>NUCLEOTIDE SEQUENCE [LARGE SCALE GENOMIC DNA]</scope>
    <source>
        <strain evidence="6 7">RED65</strain>
    </source>
</reference>
<protein>
    <recommendedName>
        <fullName evidence="8">MAPEG family protein</fullName>
    </recommendedName>
</protein>
<proteinExistence type="predicted"/>
<dbReference type="SUPFAM" id="SSF161084">
    <property type="entry name" value="MAPEG domain-like"/>
    <property type="match status" value="1"/>
</dbReference>
<feature type="transmembrane region" description="Helical" evidence="5">
    <location>
        <begin position="61"/>
        <end position="81"/>
    </location>
</feature>
<keyword evidence="2 5" id="KW-0812">Transmembrane</keyword>
<dbReference type="Proteomes" id="UP000004263">
    <property type="component" value="Unassembled WGS sequence"/>
</dbReference>
<keyword evidence="7" id="KW-1185">Reference proteome</keyword>
<sequence length="135" mass="15583">MELIFPLLAMLALTFTVSFSVGISRLIAIRKRMVNPKYYRVMSGYDEPAWLTQINRNYANLLELPILFYVLVLTALALNIQDTLVTMLAWLFVVLRVVHTCIHVTYNNTLHRMLVFAMSAIVLLVCWIVLVFSIF</sequence>
<evidence type="ECO:0000256" key="1">
    <source>
        <dbReference type="ARBA" id="ARBA00004370"/>
    </source>
</evidence>
<comment type="caution">
    <text evidence="6">The sequence shown here is derived from an EMBL/GenBank/DDBJ whole genome shotgun (WGS) entry which is preliminary data.</text>
</comment>
<evidence type="ECO:0000256" key="4">
    <source>
        <dbReference type="ARBA" id="ARBA00023136"/>
    </source>
</evidence>
<evidence type="ECO:0000256" key="3">
    <source>
        <dbReference type="ARBA" id="ARBA00022989"/>
    </source>
</evidence>
<dbReference type="STRING" id="207949.RED65_04235"/>
<dbReference type="InterPro" id="IPR023352">
    <property type="entry name" value="MAPEG-like_dom_sf"/>
</dbReference>
<feature type="transmembrane region" description="Helical" evidence="5">
    <location>
        <begin position="87"/>
        <end position="106"/>
    </location>
</feature>
<dbReference type="InterPro" id="IPR001129">
    <property type="entry name" value="Membr-assoc_MAPEG"/>
</dbReference>